<accession>A0ABV5G8T6</accession>
<reference evidence="2 3" key="1">
    <citation type="submission" date="2024-09" db="EMBL/GenBank/DDBJ databases">
        <authorList>
            <person name="Sun Q."/>
            <person name="Mori K."/>
        </authorList>
    </citation>
    <scope>NUCLEOTIDE SEQUENCE [LARGE SCALE GENOMIC DNA]</scope>
    <source>
        <strain evidence="2 3">CCM 7609</strain>
    </source>
</reference>
<dbReference type="EMBL" id="JBHMFI010000023">
    <property type="protein sequence ID" value="MFB9075371.1"/>
    <property type="molecule type" value="Genomic_DNA"/>
</dbReference>
<feature type="region of interest" description="Disordered" evidence="1">
    <location>
        <begin position="75"/>
        <end position="111"/>
    </location>
</feature>
<comment type="caution">
    <text evidence="2">The sequence shown here is derived from an EMBL/GenBank/DDBJ whole genome shotgun (WGS) entry which is preliminary data.</text>
</comment>
<gene>
    <name evidence="2" type="ORF">ACFFX0_31090</name>
</gene>
<name>A0ABV5G8T6_9MICC</name>
<organism evidence="2 3">
    <name type="scientific">Citricoccus parietis</name>
    <dbReference type="NCBI Taxonomy" id="592307"/>
    <lineage>
        <taxon>Bacteria</taxon>
        <taxon>Bacillati</taxon>
        <taxon>Actinomycetota</taxon>
        <taxon>Actinomycetes</taxon>
        <taxon>Micrococcales</taxon>
        <taxon>Micrococcaceae</taxon>
        <taxon>Citricoccus</taxon>
    </lineage>
</organism>
<evidence type="ECO:0000313" key="3">
    <source>
        <dbReference type="Proteomes" id="UP001589575"/>
    </source>
</evidence>
<keyword evidence="3" id="KW-1185">Reference proteome</keyword>
<protein>
    <submittedName>
        <fullName evidence="2">Uncharacterized protein</fullName>
    </submittedName>
</protein>
<dbReference type="Proteomes" id="UP001589575">
    <property type="component" value="Unassembled WGS sequence"/>
</dbReference>
<sequence length="130" mass="13572">MEMSRLRFSRSDSLRSAITWSPLAGEAGSESSPKSSLRRALSSRRNGSVGSQEVRTRFSNRRALVINSPAAASSVSVSANASRRSAPDSCSSIVGLMRGPPSRGRATWSGRAGSAGTVRHCGLLGTIAGH</sequence>
<evidence type="ECO:0000256" key="1">
    <source>
        <dbReference type="SAM" id="MobiDB-lite"/>
    </source>
</evidence>
<proteinExistence type="predicted"/>
<feature type="compositionally biased region" description="Low complexity" evidence="1">
    <location>
        <begin position="31"/>
        <end position="48"/>
    </location>
</feature>
<evidence type="ECO:0000313" key="2">
    <source>
        <dbReference type="EMBL" id="MFB9075371.1"/>
    </source>
</evidence>
<feature type="region of interest" description="Disordered" evidence="1">
    <location>
        <begin position="20"/>
        <end position="55"/>
    </location>
</feature>
<feature type="compositionally biased region" description="Low complexity" evidence="1">
    <location>
        <begin position="75"/>
        <end position="84"/>
    </location>
</feature>